<evidence type="ECO:0000259" key="1">
    <source>
        <dbReference type="Pfam" id="PF09968"/>
    </source>
</evidence>
<dbReference type="AlphaFoldDB" id="A0A6J7XXT4"/>
<feature type="domain" description="DUF2202" evidence="1">
    <location>
        <begin position="37"/>
        <end position="169"/>
    </location>
</feature>
<dbReference type="SUPFAM" id="SSF47240">
    <property type="entry name" value="Ferritin-like"/>
    <property type="match status" value="1"/>
</dbReference>
<name>A0A6J7XXT4_9ZZZZ</name>
<dbReference type="InterPro" id="IPR019243">
    <property type="entry name" value="DUF2202"/>
</dbReference>
<accession>A0A6J7XXT4</accession>
<sequence>MKKLIISVLAISTMAISPLTFSASAVTTSVSSDVKAKLIYLVEEEKLARDVYAVLATKNGIVKFANITKSEQNHMDQLSVILKTYGFKNPTIGEKAGVFTNKSLTALYKTIMKTAGLSYADAIAAGVLIEKTDIKDLNALIKVNTQADIALVLSNLLRGSQNHLAAFSR</sequence>
<dbReference type="InterPro" id="IPR009078">
    <property type="entry name" value="Ferritin-like_SF"/>
</dbReference>
<dbReference type="CDD" id="cd01048">
    <property type="entry name" value="Ferritin_like_AB2"/>
    <property type="match status" value="1"/>
</dbReference>
<reference evidence="2" key="1">
    <citation type="submission" date="2020-05" db="EMBL/GenBank/DDBJ databases">
        <authorList>
            <person name="Chiriac C."/>
            <person name="Salcher M."/>
            <person name="Ghai R."/>
            <person name="Kavagutti S V."/>
        </authorList>
    </citation>
    <scope>NUCLEOTIDE SEQUENCE</scope>
</reference>
<dbReference type="Gene3D" id="1.20.1260.10">
    <property type="match status" value="1"/>
</dbReference>
<gene>
    <name evidence="2" type="ORF">UFOPK3554_01286</name>
</gene>
<evidence type="ECO:0000313" key="2">
    <source>
        <dbReference type="EMBL" id="CAB5241175.1"/>
    </source>
</evidence>
<organism evidence="2">
    <name type="scientific">freshwater metagenome</name>
    <dbReference type="NCBI Taxonomy" id="449393"/>
    <lineage>
        <taxon>unclassified sequences</taxon>
        <taxon>metagenomes</taxon>
        <taxon>ecological metagenomes</taxon>
    </lineage>
</organism>
<proteinExistence type="predicted"/>
<dbReference type="InterPro" id="IPR012347">
    <property type="entry name" value="Ferritin-like"/>
</dbReference>
<protein>
    <submittedName>
        <fullName evidence="2">Unannotated protein</fullName>
    </submittedName>
</protein>
<dbReference type="Pfam" id="PF09968">
    <property type="entry name" value="DUF2202"/>
    <property type="match status" value="1"/>
</dbReference>
<dbReference type="EMBL" id="CAFBSG010000031">
    <property type="protein sequence ID" value="CAB5241175.1"/>
    <property type="molecule type" value="Genomic_DNA"/>
</dbReference>